<dbReference type="OrthoDB" id="7408536at2"/>
<evidence type="ECO:0000313" key="1">
    <source>
        <dbReference type="EMBL" id="PQM28416.1"/>
    </source>
</evidence>
<name>A0A2S8B7V7_9SPHN</name>
<evidence type="ECO:0000313" key="2">
    <source>
        <dbReference type="Proteomes" id="UP000238954"/>
    </source>
</evidence>
<keyword evidence="2" id="KW-1185">Reference proteome</keyword>
<dbReference type="Proteomes" id="UP000238954">
    <property type="component" value="Chromosome"/>
</dbReference>
<organism evidence="1 2">
    <name type="scientific">Sphingopyxis lindanitolerans</name>
    <dbReference type="NCBI Taxonomy" id="2054227"/>
    <lineage>
        <taxon>Bacteria</taxon>
        <taxon>Pseudomonadati</taxon>
        <taxon>Pseudomonadota</taxon>
        <taxon>Alphaproteobacteria</taxon>
        <taxon>Sphingomonadales</taxon>
        <taxon>Sphingomonadaceae</taxon>
        <taxon>Sphingopyxis</taxon>
    </lineage>
</organism>
<dbReference type="AlphaFoldDB" id="A0A2S8B7V7"/>
<proteinExistence type="predicted"/>
<sequence>MSQALTITAARLIRDVPAAEVRIDDALIAVSSLMTSVVTARRDTAGVPATRGQATIRRLMKAQMALVDVSGDILRVHGELADIGRETAGYDLHECPSIAEAGTSVRAAAA</sequence>
<dbReference type="EMBL" id="PHFW01000002">
    <property type="protein sequence ID" value="PQM28416.1"/>
    <property type="molecule type" value="Genomic_DNA"/>
</dbReference>
<reference evidence="2" key="1">
    <citation type="submission" date="2017-11" db="EMBL/GenBank/DDBJ databases">
        <title>The complete genome sequence of Sphingopyxis pomeranensis sp. nov. strain WS5A3p.</title>
        <authorList>
            <person name="Kaminski M.A."/>
        </authorList>
    </citation>
    <scope>NUCLEOTIDE SEQUENCE [LARGE SCALE GENOMIC DNA]</scope>
    <source>
        <strain evidence="2">WS5A3p</strain>
    </source>
</reference>
<comment type="caution">
    <text evidence="1">The sequence shown here is derived from an EMBL/GenBank/DDBJ whole genome shotgun (WGS) entry which is preliminary data.</text>
</comment>
<accession>A0A2S8B7V7</accession>
<dbReference type="RefSeq" id="WP_037557580.1">
    <property type="nucleotide sequence ID" value="NZ_CM009578.1"/>
</dbReference>
<gene>
    <name evidence="1" type="ORF">CVO77_08060</name>
</gene>
<protein>
    <submittedName>
        <fullName evidence="1">Uncharacterized protein</fullName>
    </submittedName>
</protein>